<keyword evidence="1" id="KW-0808">Transferase</keyword>
<name>A0A1M7A705_9RHOB</name>
<dbReference type="Gene3D" id="3.40.367.20">
    <property type="match status" value="1"/>
</dbReference>
<dbReference type="InterPro" id="IPR003836">
    <property type="entry name" value="Glucokinase"/>
</dbReference>
<evidence type="ECO:0000256" key="3">
    <source>
        <dbReference type="RuleBase" id="RU004046"/>
    </source>
</evidence>
<evidence type="ECO:0000313" key="5">
    <source>
        <dbReference type="Proteomes" id="UP000322545"/>
    </source>
</evidence>
<dbReference type="GO" id="GO:0006096">
    <property type="term" value="P:glycolytic process"/>
    <property type="evidence" value="ECO:0007669"/>
    <property type="project" value="InterPro"/>
</dbReference>
<keyword evidence="2 4" id="KW-0418">Kinase</keyword>
<dbReference type="CDD" id="cd24008">
    <property type="entry name" value="ASKHA_NBD_GLK"/>
    <property type="match status" value="1"/>
</dbReference>
<dbReference type="InterPro" id="IPR050201">
    <property type="entry name" value="Bacterial_glucokinase"/>
</dbReference>
<proteinExistence type="inferred from homology"/>
<dbReference type="PANTHER" id="PTHR47690:SF1">
    <property type="entry name" value="GLUCOKINASE"/>
    <property type="match status" value="1"/>
</dbReference>
<dbReference type="SUPFAM" id="SSF53067">
    <property type="entry name" value="Actin-like ATPase domain"/>
    <property type="match status" value="1"/>
</dbReference>
<dbReference type="Gene3D" id="3.30.420.40">
    <property type="match status" value="1"/>
</dbReference>
<reference evidence="4 5" key="1">
    <citation type="submission" date="2016-11" db="EMBL/GenBank/DDBJ databases">
        <authorList>
            <person name="Varghese N."/>
            <person name="Submissions S."/>
        </authorList>
    </citation>
    <scope>NUCLEOTIDE SEQUENCE [LARGE SCALE GENOMIC DNA]</scope>
    <source>
        <strain evidence="4 5">DSM 28249</strain>
    </source>
</reference>
<accession>A0A1M7A705</accession>
<dbReference type="AlphaFoldDB" id="A0A1M7A705"/>
<organism evidence="4 5">
    <name type="scientific">Roseovarius litoreus</name>
    <dbReference type="NCBI Taxonomy" id="1155722"/>
    <lineage>
        <taxon>Bacteria</taxon>
        <taxon>Pseudomonadati</taxon>
        <taxon>Pseudomonadota</taxon>
        <taxon>Alphaproteobacteria</taxon>
        <taxon>Rhodobacterales</taxon>
        <taxon>Roseobacteraceae</taxon>
        <taxon>Roseovarius</taxon>
    </lineage>
</organism>
<dbReference type="PANTHER" id="PTHR47690">
    <property type="entry name" value="GLUCOKINASE"/>
    <property type="match status" value="1"/>
</dbReference>
<evidence type="ECO:0000313" key="4">
    <source>
        <dbReference type="EMBL" id="SHL38510.1"/>
    </source>
</evidence>
<keyword evidence="5" id="KW-1185">Reference proteome</keyword>
<comment type="similarity">
    <text evidence="3">Belongs to the bacterial glucokinase family.</text>
</comment>
<dbReference type="InterPro" id="IPR043129">
    <property type="entry name" value="ATPase_NBD"/>
</dbReference>
<dbReference type="EMBL" id="FRCB01000001">
    <property type="protein sequence ID" value="SHL38510.1"/>
    <property type="molecule type" value="Genomic_DNA"/>
</dbReference>
<dbReference type="Proteomes" id="UP000322545">
    <property type="component" value="Unassembled WGS sequence"/>
</dbReference>
<evidence type="ECO:0000256" key="2">
    <source>
        <dbReference type="ARBA" id="ARBA00022777"/>
    </source>
</evidence>
<dbReference type="RefSeq" id="WP_149777912.1">
    <property type="nucleotide sequence ID" value="NZ_FRCB01000001.1"/>
</dbReference>
<evidence type="ECO:0000256" key="1">
    <source>
        <dbReference type="ARBA" id="ARBA00022679"/>
    </source>
</evidence>
<gene>
    <name evidence="4" type="ORF">SAMN05443432_101326</name>
</gene>
<dbReference type="GO" id="GO:0004340">
    <property type="term" value="F:glucokinase activity"/>
    <property type="evidence" value="ECO:0007669"/>
    <property type="project" value="InterPro"/>
</dbReference>
<dbReference type="GO" id="GO:0005829">
    <property type="term" value="C:cytosol"/>
    <property type="evidence" value="ECO:0007669"/>
    <property type="project" value="TreeGrafter"/>
</dbReference>
<dbReference type="GO" id="GO:0005536">
    <property type="term" value="F:D-glucose binding"/>
    <property type="evidence" value="ECO:0007669"/>
    <property type="project" value="InterPro"/>
</dbReference>
<dbReference type="GO" id="GO:0005524">
    <property type="term" value="F:ATP binding"/>
    <property type="evidence" value="ECO:0007669"/>
    <property type="project" value="InterPro"/>
</dbReference>
<protein>
    <submittedName>
        <fullName evidence="4">Glucokinase</fullName>
    </submittedName>
</protein>
<sequence>MADLHLLADVGGTNTRVGLADPGNGLIAGTARSFPNADFAGLAPLLAAYLADIGTGPIAALCAGVAGPVRGDAAQLTNHDWHITSAALRASTGAAHVHLLNDLQAQALALDDLPPDALTPMRPGTPDTGPRLVLGLGTGCNVAVAHRIGDRLFVPAAESGHSALPHLDPALNALTRHLARDHPHKPIEAALSGPGLQRIYHWHSGTTLDTHRIIAGHATGTDPHATAALTLFSRLLGAVAGNLCLHHMATGGLYLIGGAARATAPHLIALGFDASFAARGPYAAIIDAIPVHLISDDTAALRGCARHLRDALTAP</sequence>
<dbReference type="Pfam" id="PF02685">
    <property type="entry name" value="Glucokinase"/>
    <property type="match status" value="1"/>
</dbReference>